<name>A0A5P9P3E4_9EURY</name>
<sequence length="63" mass="7054">MGPQGTRIPVSIRATYVTAHQPRINSHRRRRLLGGTIVAMEHPCTPDRMTAVRSVCPSYQLVL</sequence>
<evidence type="ECO:0000313" key="2">
    <source>
        <dbReference type="Proteomes" id="UP000326170"/>
    </source>
</evidence>
<protein>
    <submittedName>
        <fullName evidence="1">Uncharacterized protein</fullName>
    </submittedName>
</protein>
<reference evidence="1 2" key="1">
    <citation type="journal article" date="2007" name="Int. J. Syst. Evol. Microbiol.">
        <title>Natronorubrum sulfidifaciens sp. nov., an extremely haloalkaliphilic archaeon isolated from Aiding salt lake in Xin-Jiang, China.</title>
        <authorList>
            <person name="Cui H.L."/>
            <person name="Tohty D."/>
            <person name="Liu H.C."/>
            <person name="Liu S.J."/>
            <person name="Oren A."/>
            <person name="Zhou P.J."/>
        </authorList>
    </citation>
    <scope>NUCLEOTIDE SEQUENCE [LARGE SCALE GENOMIC DNA]</scope>
    <source>
        <strain evidence="1 2">7-3</strain>
    </source>
</reference>
<dbReference type="Proteomes" id="UP000326170">
    <property type="component" value="Chromosome"/>
</dbReference>
<proteinExistence type="predicted"/>
<evidence type="ECO:0000313" key="1">
    <source>
        <dbReference type="EMBL" id="QFU82350.1"/>
    </source>
</evidence>
<organism evidence="1 2">
    <name type="scientific">Natronorubrum aibiense</name>
    <dbReference type="NCBI Taxonomy" id="348826"/>
    <lineage>
        <taxon>Archaea</taxon>
        <taxon>Methanobacteriati</taxon>
        <taxon>Methanobacteriota</taxon>
        <taxon>Stenosarchaea group</taxon>
        <taxon>Halobacteria</taxon>
        <taxon>Halobacteriales</taxon>
        <taxon>Natrialbaceae</taxon>
        <taxon>Natronorubrum</taxon>
    </lineage>
</organism>
<keyword evidence="2" id="KW-1185">Reference proteome</keyword>
<dbReference type="EMBL" id="CP045488">
    <property type="protein sequence ID" value="QFU82350.1"/>
    <property type="molecule type" value="Genomic_DNA"/>
</dbReference>
<gene>
    <name evidence="1" type="ORF">GCU68_07345</name>
</gene>
<dbReference type="AlphaFoldDB" id="A0A5P9P3E4"/>
<accession>A0A5P9P3E4</accession>
<dbReference type="KEGG" id="nas:GCU68_07345"/>